<evidence type="ECO:0000256" key="4">
    <source>
        <dbReference type="ARBA" id="ARBA00049445"/>
    </source>
</evidence>
<dbReference type="STRING" id="1231339.Abci_001_038"/>
<dbReference type="SUPFAM" id="SSF51430">
    <property type="entry name" value="NAD(P)-linked oxidoreductase"/>
    <property type="match status" value="1"/>
</dbReference>
<dbReference type="Proteomes" id="UP000321891">
    <property type="component" value="Unassembled WGS sequence"/>
</dbReference>
<accession>A0A0D6MZ46</accession>
<dbReference type="InterPro" id="IPR023210">
    <property type="entry name" value="NADP_OxRdtase_dom"/>
</dbReference>
<sequence>MPAAPLLPLNDGKSIPSVGFGTYPMKDQQLETAVQAALLTGYRLIDTAASYENETNVGNALQASSVERKDIFLSTKLRGSDQGYDAALRGLDASLQRLNVEYVDLYLIHWPLPAKDLYVESWKAMIAAQKDGKIRSIGVSNFKPAHLERLLQETGVVPVVNQIEIHADFPQNEQRAFNARHNILTQGWSPLGKGLMDNPTITQLAEKHNRNPAQIMLRWATQLQIIPLPKSGNPDRMRANLDIFDFTLDADDMAAIAKLDTNNRLGGDPDTHEEF</sequence>
<feature type="binding site" evidence="6">
    <location>
        <position position="109"/>
    </location>
    <ligand>
        <name>substrate</name>
    </ligand>
</feature>
<accession>A0A6N3SRB6</accession>
<dbReference type="RefSeq" id="WP_048837130.1">
    <property type="nucleotide sequence ID" value="NZ_BAMV01000001.1"/>
</dbReference>
<dbReference type="PRINTS" id="PR00069">
    <property type="entry name" value="ALDKETRDTASE"/>
</dbReference>
<keyword evidence="3" id="KW-0560">Oxidoreductase</keyword>
<evidence type="ECO:0000256" key="5">
    <source>
        <dbReference type="PIRSR" id="PIRSR000097-1"/>
    </source>
</evidence>
<dbReference type="Gene3D" id="3.20.20.100">
    <property type="entry name" value="NADP-dependent oxidoreductase domain"/>
    <property type="match status" value="1"/>
</dbReference>
<evidence type="ECO:0000313" key="12">
    <source>
        <dbReference type="Proteomes" id="UP000321891"/>
    </source>
</evidence>
<evidence type="ECO:0000259" key="8">
    <source>
        <dbReference type="Pfam" id="PF00248"/>
    </source>
</evidence>
<reference evidence="9 11" key="1">
    <citation type="submission" date="2012-11" db="EMBL/GenBank/DDBJ databases">
        <title>Whole genome sequence of Acetobacter cibinongensis 4H-1.</title>
        <authorList>
            <person name="Azuma Y."/>
            <person name="Higashiura N."/>
            <person name="Hirakawa H."/>
            <person name="Matsushita K."/>
        </authorList>
    </citation>
    <scope>NUCLEOTIDE SEQUENCE [LARGE SCALE GENOMIC DNA]</scope>
    <source>
        <strain evidence="9 11">4H-1</strain>
    </source>
</reference>
<evidence type="ECO:0000256" key="6">
    <source>
        <dbReference type="PIRSR" id="PIRSR000097-2"/>
    </source>
</evidence>
<dbReference type="Pfam" id="PF00248">
    <property type="entry name" value="Aldo_ket_red"/>
    <property type="match status" value="1"/>
</dbReference>
<dbReference type="InterPro" id="IPR018170">
    <property type="entry name" value="Aldo/ket_reductase_CS"/>
</dbReference>
<keyword evidence="12" id="KW-1185">Reference proteome</keyword>
<dbReference type="AlphaFoldDB" id="A0A0D6MZ46"/>
<dbReference type="InterPro" id="IPR036812">
    <property type="entry name" value="NAD(P)_OxRdtase_dom_sf"/>
</dbReference>
<dbReference type="FunFam" id="3.20.20.100:FF:000002">
    <property type="entry name" value="2,5-diketo-D-gluconic acid reductase A"/>
    <property type="match status" value="1"/>
</dbReference>
<organism evidence="9 11">
    <name type="scientific">Acetobacter cibinongensis</name>
    <dbReference type="NCBI Taxonomy" id="146475"/>
    <lineage>
        <taxon>Bacteria</taxon>
        <taxon>Pseudomonadati</taxon>
        <taxon>Pseudomonadota</taxon>
        <taxon>Alphaproteobacteria</taxon>
        <taxon>Acetobacterales</taxon>
        <taxon>Acetobacteraceae</taxon>
        <taxon>Acetobacter</taxon>
    </lineage>
</organism>
<dbReference type="PANTHER" id="PTHR43827">
    <property type="entry name" value="2,5-DIKETO-D-GLUCONIC ACID REDUCTASE"/>
    <property type="match status" value="1"/>
</dbReference>
<evidence type="ECO:0000256" key="3">
    <source>
        <dbReference type="ARBA" id="ARBA00023002"/>
    </source>
</evidence>
<name>A0A0D6MZ46_9PROT</name>
<evidence type="ECO:0000313" key="11">
    <source>
        <dbReference type="Proteomes" id="UP000032671"/>
    </source>
</evidence>
<dbReference type="EMBL" id="BJVU01000005">
    <property type="protein sequence ID" value="GEL58886.1"/>
    <property type="molecule type" value="Genomic_DNA"/>
</dbReference>
<proteinExistence type="inferred from homology"/>
<feature type="domain" description="NADP-dependent oxidoreductase" evidence="8">
    <location>
        <begin position="20"/>
        <end position="260"/>
    </location>
</feature>
<evidence type="ECO:0000256" key="1">
    <source>
        <dbReference type="ARBA" id="ARBA00007905"/>
    </source>
</evidence>
<dbReference type="PROSITE" id="PS00798">
    <property type="entry name" value="ALDOKETO_REDUCTASE_1"/>
    <property type="match status" value="1"/>
</dbReference>
<protein>
    <submittedName>
        <fullName evidence="9">Aldo/keto reductase, 2,5-diketo-D-gluconate reductase</fullName>
    </submittedName>
    <submittedName>
        <fullName evidence="10">Oxidoreductase</fullName>
    </submittedName>
</protein>
<evidence type="ECO:0000256" key="7">
    <source>
        <dbReference type="PIRSR" id="PIRSR000097-3"/>
    </source>
</evidence>
<evidence type="ECO:0000313" key="9">
    <source>
        <dbReference type="EMBL" id="GAN59022.1"/>
    </source>
</evidence>
<dbReference type="GO" id="GO:0016616">
    <property type="term" value="F:oxidoreductase activity, acting on the CH-OH group of donors, NAD or NADP as acceptor"/>
    <property type="evidence" value="ECO:0007669"/>
    <property type="project" value="UniProtKB-ARBA"/>
</dbReference>
<dbReference type="CDD" id="cd19132">
    <property type="entry name" value="AKR_AKR5D1_E1"/>
    <property type="match status" value="1"/>
</dbReference>
<dbReference type="PROSITE" id="PS00062">
    <property type="entry name" value="ALDOKETO_REDUCTASE_2"/>
    <property type="match status" value="1"/>
</dbReference>
<comment type="caution">
    <text evidence="9">The sequence shown here is derived from an EMBL/GenBank/DDBJ whole genome shotgun (WGS) entry which is preliminary data.</text>
</comment>
<comment type="similarity">
    <text evidence="1">Belongs to the aldo/keto reductase family.</text>
</comment>
<feature type="site" description="Lowers pKa of active site Tyr" evidence="7">
    <location>
        <position position="76"/>
    </location>
</feature>
<dbReference type="Proteomes" id="UP000032671">
    <property type="component" value="Unassembled WGS sequence"/>
</dbReference>
<dbReference type="EMBL" id="BAMV01000001">
    <property type="protein sequence ID" value="GAN59022.1"/>
    <property type="molecule type" value="Genomic_DNA"/>
</dbReference>
<gene>
    <name evidence="9" type="ORF">Abci_001_038</name>
    <name evidence="10" type="ORF">ACI01nite_14880</name>
</gene>
<dbReference type="InterPro" id="IPR020471">
    <property type="entry name" value="AKR"/>
</dbReference>
<evidence type="ECO:0000313" key="10">
    <source>
        <dbReference type="EMBL" id="GEL58886.1"/>
    </source>
</evidence>
<dbReference type="PIRSF" id="PIRSF000097">
    <property type="entry name" value="AKR"/>
    <property type="match status" value="1"/>
</dbReference>
<keyword evidence="2" id="KW-0521">NADP</keyword>
<evidence type="ECO:0000256" key="2">
    <source>
        <dbReference type="ARBA" id="ARBA00022857"/>
    </source>
</evidence>
<feature type="active site" description="Proton donor" evidence="5">
    <location>
        <position position="51"/>
    </location>
</feature>
<comment type="catalytic activity">
    <reaction evidence="4">
        <text>hydroxyacetone + NADP(+) = methylglyoxal + NADPH + H(+)</text>
        <dbReference type="Rhea" id="RHEA:27986"/>
        <dbReference type="ChEBI" id="CHEBI:15378"/>
        <dbReference type="ChEBI" id="CHEBI:17158"/>
        <dbReference type="ChEBI" id="CHEBI:27957"/>
        <dbReference type="ChEBI" id="CHEBI:57783"/>
        <dbReference type="ChEBI" id="CHEBI:58349"/>
    </reaction>
</comment>
<dbReference type="PANTHER" id="PTHR43827:SF3">
    <property type="entry name" value="NADP-DEPENDENT OXIDOREDUCTASE DOMAIN-CONTAINING PROTEIN"/>
    <property type="match status" value="1"/>
</dbReference>
<reference evidence="10 12" key="2">
    <citation type="submission" date="2019-07" db="EMBL/GenBank/DDBJ databases">
        <title>Whole genome shotgun sequence of Acetobacter cibinongensis NBRC 16605.</title>
        <authorList>
            <person name="Hosoyama A."/>
            <person name="Uohara A."/>
            <person name="Ohji S."/>
            <person name="Ichikawa N."/>
        </authorList>
    </citation>
    <scope>NUCLEOTIDE SEQUENCE [LARGE SCALE GENOMIC DNA]</scope>
    <source>
        <strain evidence="10 12">NBRC 16605</strain>
    </source>
</reference>